<evidence type="ECO:0000313" key="4">
    <source>
        <dbReference type="EMBL" id="OXT01687.1"/>
    </source>
</evidence>
<dbReference type="InterPro" id="IPR050767">
    <property type="entry name" value="Sel1_AlgK"/>
</dbReference>
<feature type="compositionally biased region" description="Acidic residues" evidence="2">
    <location>
        <begin position="726"/>
        <end position="737"/>
    </location>
</feature>
<dbReference type="Gene3D" id="1.25.40.10">
    <property type="entry name" value="Tetratricopeptide repeat domain"/>
    <property type="match status" value="1"/>
</dbReference>
<dbReference type="Gene3D" id="1.10.101.10">
    <property type="entry name" value="PGBD-like superfamily/PGBD"/>
    <property type="match status" value="1"/>
</dbReference>
<comment type="caution">
    <text evidence="4">The sequence shown here is derived from an EMBL/GenBank/DDBJ whole genome shotgun (WGS) entry which is preliminary data.</text>
</comment>
<keyword evidence="5" id="KW-1185">Reference proteome</keyword>
<dbReference type="InterPro" id="IPR036366">
    <property type="entry name" value="PGBDSf"/>
</dbReference>
<dbReference type="InterPro" id="IPR002477">
    <property type="entry name" value="Peptidoglycan-bd-like"/>
</dbReference>
<dbReference type="PANTHER" id="PTHR11102">
    <property type="entry name" value="SEL-1-LIKE PROTEIN"/>
    <property type="match status" value="1"/>
</dbReference>
<dbReference type="PANTHER" id="PTHR11102:SF160">
    <property type="entry name" value="ERAD-ASSOCIATED E3 UBIQUITIN-PROTEIN LIGASE COMPONENT HRD3"/>
    <property type="match status" value="1"/>
</dbReference>
<dbReference type="EMBL" id="NBYO01000001">
    <property type="protein sequence ID" value="OXT01687.1"/>
    <property type="molecule type" value="Genomic_DNA"/>
</dbReference>
<proteinExistence type="predicted"/>
<dbReference type="InterPro" id="IPR006597">
    <property type="entry name" value="Sel1-like"/>
</dbReference>
<dbReference type="InterPro" id="IPR036365">
    <property type="entry name" value="PGBD-like_sf"/>
</dbReference>
<feature type="region of interest" description="Disordered" evidence="2">
    <location>
        <begin position="711"/>
        <end position="746"/>
    </location>
</feature>
<feature type="region of interest" description="Disordered" evidence="2">
    <location>
        <begin position="34"/>
        <end position="59"/>
    </location>
</feature>
<feature type="region of interest" description="Disordered" evidence="2">
    <location>
        <begin position="886"/>
        <end position="931"/>
    </location>
</feature>
<organism evidence="4 5">
    <name type="scientific">Notoacmeibacter marinus</name>
    <dbReference type="NCBI Taxonomy" id="1876515"/>
    <lineage>
        <taxon>Bacteria</taxon>
        <taxon>Pseudomonadati</taxon>
        <taxon>Pseudomonadota</taxon>
        <taxon>Alphaproteobacteria</taxon>
        <taxon>Hyphomicrobiales</taxon>
        <taxon>Notoacmeibacteraceae</taxon>
        <taxon>Notoacmeibacter</taxon>
    </lineage>
</organism>
<dbReference type="InterPro" id="IPR011990">
    <property type="entry name" value="TPR-like_helical_dom_sf"/>
</dbReference>
<dbReference type="SUPFAM" id="SSF81901">
    <property type="entry name" value="HCP-like"/>
    <property type="match status" value="1"/>
</dbReference>
<name>A0A231V0Q9_9HYPH</name>
<evidence type="ECO:0000313" key="5">
    <source>
        <dbReference type="Proteomes" id="UP000215405"/>
    </source>
</evidence>
<feature type="coiled-coil region" evidence="1">
    <location>
        <begin position="549"/>
        <end position="609"/>
    </location>
</feature>
<dbReference type="AlphaFoldDB" id="A0A231V0Q9"/>
<keyword evidence="1" id="KW-0175">Coiled coil</keyword>
<dbReference type="Proteomes" id="UP000215405">
    <property type="component" value="Unassembled WGS sequence"/>
</dbReference>
<feature type="coiled-coil region" evidence="1">
    <location>
        <begin position="423"/>
        <end position="461"/>
    </location>
</feature>
<reference evidence="5" key="1">
    <citation type="journal article" date="2017" name="Int. J. Syst. Evol. Microbiol.">
        <title>Notoacmeibacter marinus gen. nov., sp. nov., isolated from the gut of a limpet and proposal of Notoacmeibacteraceae fam. nov. in the order Rhizobiales of the class Alphaproteobacteria.</title>
        <authorList>
            <person name="Huang Z."/>
            <person name="Guo F."/>
            <person name="Lai Q."/>
        </authorList>
    </citation>
    <scope>NUCLEOTIDE SEQUENCE [LARGE SCALE GENOMIC DNA]</scope>
    <source>
        <strain evidence="5">XMTR2A4</strain>
    </source>
</reference>
<protein>
    <recommendedName>
        <fullName evidence="3">Peptidoglycan binding-like domain-containing protein</fullName>
    </recommendedName>
</protein>
<feature type="region of interest" description="Disordered" evidence="2">
    <location>
        <begin position="845"/>
        <end position="868"/>
    </location>
</feature>
<evidence type="ECO:0000256" key="1">
    <source>
        <dbReference type="SAM" id="Coils"/>
    </source>
</evidence>
<accession>A0A231V0Q9</accession>
<dbReference type="SUPFAM" id="SSF47090">
    <property type="entry name" value="PGBD-like"/>
    <property type="match status" value="1"/>
</dbReference>
<feature type="domain" description="Peptidoglycan binding-like" evidence="3">
    <location>
        <begin position="1159"/>
        <end position="1212"/>
    </location>
</feature>
<dbReference type="Pfam" id="PF01471">
    <property type="entry name" value="PG_binding_1"/>
    <property type="match status" value="1"/>
</dbReference>
<evidence type="ECO:0000256" key="2">
    <source>
        <dbReference type="SAM" id="MobiDB-lite"/>
    </source>
</evidence>
<gene>
    <name evidence="4" type="ORF">B7H23_01625</name>
</gene>
<dbReference type="Pfam" id="PF08238">
    <property type="entry name" value="Sel1"/>
    <property type="match status" value="4"/>
</dbReference>
<evidence type="ECO:0000259" key="3">
    <source>
        <dbReference type="Pfam" id="PF01471"/>
    </source>
</evidence>
<sequence>MVALRWANPAAATRIRFCQSAIILTLVRHPQGVDAPMETRRDPFDPVNAGRTRRNPSALGHLSDKLSAIEDRLGMREVRPANPPFGRSRTASDLDELREQLRDELRKTIAEEFHGLRQRLGSVVDDVHAGRTQDVSQELSRLNEAVADLSSLGETQGVDTLRQEMTEMKLRLDELAREETLREASTQWNHMDKRWSNFERQMNRDAESRSANDRALSRLQKRIETIGDSVSNLPQSHSIGALQDDIRSLIDTVHKRAGSGLSQDAVETIDARLDELSRALVSAQSKPAQVDTGPLERIEARLASLAKTVTPSRTISSEATEITKRMEALTERVETLAGRSEAADSAIERIAHQLGTLTTHLEKAPPPIDLSPILSAVESRIEGVVASMERTHRDARDHSEAMFRELDAKFENASRATSNGFANETTERALGEIEERLSRITERMNSEAEQSETERQALLQTLDERFNALSDRMHESISDVSSTGRESFDALQSRLSALSEQVESGGSGGTDTAHSEAITNLEHQIAELSAYLSGAEGRNNAVAELAPRLNEIEEGLQRSQDDMMDAARRAVENTLRTMQTGNPASSEAMSSLSADLRTLEELSRRTENRNARTFEAIHETMLKIVDRLAVIEEGSLGASVARQDEDAPLAASDNRAETQSERIKFDGTATPALSETALGTIEALKPDPETVSDGPDDAAFLREFVQADGDSFNLPAAMDRPLQPEPEPEPELPDEPMEPGSGAPDLDVVIGKIHAERNEAVVEDDYPNHARNAKADFVAAARRAAQAAAADTDSDIGGDNIKSGGRGGLLGRLRMPLILIALLTILLFGGWQLFNIFYAAPPSSPPVQPAATAVEPAVDETMPADASAEAEDALLNEANAPAVPEAEAPVAADQPAGEVNSAEQPPTETTPDMPDEAALTTPAANDGVPASSERSIAFGNAALQATVAEGNPAAWYEVGVRYAEGRGVEADMAKAAEWFAASAEAGYVPAQYRTALSYEKAMGVERDAQSALAWYTKAADAGNASAMHNLGVLFAQGAVGAPDNQQARKWFMDAAEYGVRDSQFNLGILNARGVGAPQDLVQSYKWFALAAKNGDTDAGEKRDEVAQALRPEQLERARGTVELWKPKALDPAVNDHLPDPAWVDAKTDDTTASVDMKKAILNIQGILNNQGYDAGRPDGIMGGKTTAAIRAFQADKGLPVNGLVDENLVKALLTANMTGQVDAAAKTIN</sequence>
<dbReference type="SMART" id="SM00671">
    <property type="entry name" value="SEL1"/>
    <property type="match status" value="4"/>
</dbReference>